<reference evidence="3 4" key="1">
    <citation type="submission" date="2016-10" db="EMBL/GenBank/DDBJ databases">
        <authorList>
            <person name="de Groot N.N."/>
        </authorList>
    </citation>
    <scope>NUCLEOTIDE SEQUENCE [LARGE SCALE GENOMIC DNA]</scope>
    <source>
        <strain evidence="3 4">DSM 5885</strain>
    </source>
</reference>
<dbReference type="SUPFAM" id="SSF142338">
    <property type="entry name" value="CofD-like"/>
    <property type="match status" value="1"/>
</dbReference>
<dbReference type="EMBL" id="FNCY01000029">
    <property type="protein sequence ID" value="SDI77408.1"/>
    <property type="molecule type" value="Genomic_DNA"/>
</dbReference>
<dbReference type="RefSeq" id="WP_091940522.1">
    <property type="nucleotide sequence ID" value="NZ_FNCY01000029.1"/>
</dbReference>
<comment type="subcellular location">
    <subcellularLocation>
        <location evidence="2">Cytoplasm</location>
    </subcellularLocation>
</comment>
<dbReference type="PANTHER" id="PTHR30135">
    <property type="entry name" value="UNCHARACTERIZED PROTEIN YVCK-RELATED"/>
    <property type="match status" value="1"/>
</dbReference>
<dbReference type="GO" id="GO:0005737">
    <property type="term" value="C:cytoplasm"/>
    <property type="evidence" value="ECO:0007669"/>
    <property type="project" value="UniProtKB-SubCell"/>
</dbReference>
<keyword evidence="4" id="KW-1185">Reference proteome</keyword>
<keyword evidence="1 2" id="KW-0963">Cytoplasm</keyword>
<proteinExistence type="inferred from homology"/>
<dbReference type="STRING" id="83767.SAMN05660652_04015"/>
<organism evidence="3 4">
    <name type="scientific">Propionivibrio dicarboxylicus</name>
    <dbReference type="NCBI Taxonomy" id="83767"/>
    <lineage>
        <taxon>Bacteria</taxon>
        <taxon>Pseudomonadati</taxon>
        <taxon>Pseudomonadota</taxon>
        <taxon>Betaproteobacteria</taxon>
        <taxon>Rhodocyclales</taxon>
        <taxon>Rhodocyclaceae</taxon>
        <taxon>Propionivibrio</taxon>
    </lineage>
</organism>
<dbReference type="InterPro" id="IPR002882">
    <property type="entry name" value="CofD"/>
</dbReference>
<comment type="function">
    <text evidence="2">Required for morphogenesis under gluconeogenic growth conditions.</text>
</comment>
<dbReference type="Gene3D" id="3.40.50.10680">
    <property type="entry name" value="CofD-like domains"/>
    <property type="match status" value="1"/>
</dbReference>
<dbReference type="GO" id="GO:0043743">
    <property type="term" value="F:LPPG:FO 2-phospho-L-lactate transferase activity"/>
    <property type="evidence" value="ECO:0007669"/>
    <property type="project" value="InterPro"/>
</dbReference>
<dbReference type="CDD" id="cd07187">
    <property type="entry name" value="YvcK_like"/>
    <property type="match status" value="1"/>
</dbReference>
<dbReference type="Pfam" id="PF01933">
    <property type="entry name" value="CofD"/>
    <property type="match status" value="1"/>
</dbReference>
<dbReference type="PANTHER" id="PTHR30135:SF3">
    <property type="entry name" value="GLUCONEOGENESIS FACTOR-RELATED"/>
    <property type="match status" value="1"/>
</dbReference>
<dbReference type="HAMAP" id="MF_00973">
    <property type="entry name" value="Gluconeogen_factor"/>
    <property type="match status" value="1"/>
</dbReference>
<dbReference type="GO" id="GO:0008360">
    <property type="term" value="P:regulation of cell shape"/>
    <property type="evidence" value="ECO:0007669"/>
    <property type="project" value="UniProtKB-UniRule"/>
</dbReference>
<evidence type="ECO:0000313" key="3">
    <source>
        <dbReference type="EMBL" id="SDI77408.1"/>
    </source>
</evidence>
<protein>
    <recommendedName>
        <fullName evidence="2">Putative gluconeogenesis factor</fullName>
    </recommendedName>
</protein>
<accession>A0A1G8NB64</accession>
<dbReference type="InterPro" id="IPR038136">
    <property type="entry name" value="CofD-like_dom_sf"/>
</dbReference>
<evidence type="ECO:0000256" key="1">
    <source>
        <dbReference type="ARBA" id="ARBA00022490"/>
    </source>
</evidence>
<dbReference type="NCBIfam" id="TIGR01826">
    <property type="entry name" value="CofD_related"/>
    <property type="match status" value="1"/>
</dbReference>
<dbReference type="Proteomes" id="UP000198607">
    <property type="component" value="Unassembled WGS sequence"/>
</dbReference>
<sequence>MKCNITTIGGGTGTFNVLSGLGKNRQLNLAAIVSVADSGGSTGELRDEFGILPPGDIRRAIVALSDDTEVVRRLFEYRFKEGRSIAGHTVGNLLLTALSEITGDFERGIEELSDMFAVHGKVIPVTLDNVSLGVTLENGERIVGESDIDIPKHDGDIPIRDAFLLGGGHLNPRAREAIENSDYIIIGPGDLYTSLVPNLLCAGMVDALRTTRAKIVYVCNVMTKYGETGGFSVEDFVRVLERYLGEGRIDYVLVNSGELRPDLVAKYQAEGKSPVVLRDRDALIRKGIKLVERDFTSATDYLRHDPRKLARTVEDFASGWIK</sequence>
<name>A0A1G8NB64_9RHOO</name>
<evidence type="ECO:0000313" key="4">
    <source>
        <dbReference type="Proteomes" id="UP000198607"/>
    </source>
</evidence>
<evidence type="ECO:0000256" key="2">
    <source>
        <dbReference type="HAMAP-Rule" id="MF_00973"/>
    </source>
</evidence>
<dbReference type="OrthoDB" id="5413830at2"/>
<dbReference type="AlphaFoldDB" id="A0A1G8NB64"/>
<gene>
    <name evidence="3" type="ORF">SAMN05660652_04015</name>
</gene>
<comment type="similarity">
    <text evidence="2">Belongs to the gluconeogenesis factor family.</text>
</comment>
<dbReference type="InterPro" id="IPR010119">
    <property type="entry name" value="Gluconeogen_factor"/>
</dbReference>